<dbReference type="AlphaFoldDB" id="H6N0A9"/>
<sequence>MSTPTSASTRGRSLDSACSAWPAPAGAYTIYTGAIGDDGYGRFWLGRHRNSGGPAVVRAQRFAYAAAHGLIPAGVVAMHECDNPICVAGTEADNLAHMGGKHRGGGSGLGRGTSGLDRLARHARAVALRDAVAYGGVSGRVREPLGVSMPGQRALFDWDEVDGVEMESVCNEGC</sequence>
<evidence type="ECO:0008006" key="3">
    <source>
        <dbReference type="Google" id="ProtNLM"/>
    </source>
</evidence>
<dbReference type="InterPro" id="IPR044925">
    <property type="entry name" value="His-Me_finger_sf"/>
</dbReference>
<evidence type="ECO:0000313" key="1">
    <source>
        <dbReference type="EMBL" id="AFA75766.1"/>
    </source>
</evidence>
<dbReference type="KEGG" id="gpo:GPOL_c47680"/>
<dbReference type="eggNOG" id="ENOG503465Z">
    <property type="taxonomic scope" value="Bacteria"/>
</dbReference>
<dbReference type="Proteomes" id="UP000009154">
    <property type="component" value="Chromosome"/>
</dbReference>
<name>H6N0A9_GORPV</name>
<organism evidence="1 2">
    <name type="scientific">Gordonia polyisoprenivorans (strain DSM 44266 / VH2)</name>
    <dbReference type="NCBI Taxonomy" id="1112204"/>
    <lineage>
        <taxon>Bacteria</taxon>
        <taxon>Bacillati</taxon>
        <taxon>Actinomycetota</taxon>
        <taxon>Actinomycetes</taxon>
        <taxon>Mycobacteriales</taxon>
        <taxon>Gordoniaceae</taxon>
        <taxon>Gordonia</taxon>
    </lineage>
</organism>
<protein>
    <recommendedName>
        <fullName evidence="3">HNH nuclease domain-containing protein</fullName>
    </recommendedName>
</protein>
<evidence type="ECO:0000313" key="2">
    <source>
        <dbReference type="Proteomes" id="UP000009154"/>
    </source>
</evidence>
<reference evidence="1 2" key="1">
    <citation type="journal article" date="2012" name="Appl. Environ. Microbiol.">
        <title>Involvement of two latex-clearing proteins during rubber degradation and insights into the subsequent degradation pathway revealed by the genome sequence of Gordonia polyisoprenivorans strain VH2.</title>
        <authorList>
            <person name="Hiessl S."/>
            <person name="Schuldes J."/>
            <person name="Thurmer A."/>
            <person name="Halbsguth T."/>
            <person name="Broker D."/>
            <person name="Angelov A."/>
            <person name="Liebl W."/>
            <person name="Daniel R."/>
            <person name="Steinbuchel A."/>
        </authorList>
    </citation>
    <scope>NUCLEOTIDE SEQUENCE [LARGE SCALE GENOMIC DNA]</scope>
    <source>
        <strain evidence="2">DSM 44266 / VH2</strain>
    </source>
</reference>
<dbReference type="HOGENOM" id="CLU_1537941_0_0_11"/>
<proteinExistence type="predicted"/>
<accession>H6N0A9</accession>
<gene>
    <name evidence="1" type="ordered locus">GPOL_c47680</name>
</gene>
<keyword evidence="2" id="KW-1185">Reference proteome</keyword>
<dbReference type="EMBL" id="CP003119">
    <property type="protein sequence ID" value="AFA75766.1"/>
    <property type="molecule type" value="Genomic_DNA"/>
</dbReference>
<dbReference type="SUPFAM" id="SSF54060">
    <property type="entry name" value="His-Me finger endonucleases"/>
    <property type="match status" value="1"/>
</dbReference>